<dbReference type="Proteomes" id="UP001159363">
    <property type="component" value="Chromosome 15"/>
</dbReference>
<evidence type="ECO:0000313" key="1">
    <source>
        <dbReference type="EMBL" id="KAJ8866340.1"/>
    </source>
</evidence>
<sequence>MTYLQDIAQEMEKFTNVTAMSSEKHVEMRPTRIQRDTHGVQKLQEWFSNHPPFPEADVIMSISSEIVGSDQVNCHKAQQSRDGRSIKASRNLKKTYKSTSYELVPFPMYLFNEDGMCQGTKSALYAAFTHLPIDFELSENHIVVIDVPRVLNGQEGVRLTPHEKFLSNENNKTLFVTLLRIDHEASNIITKQAEEDADVLIVTTAESLASEYETVLIVGEDIDLLDVIAGTSPETNNVYLRKPGRCNSPNVFYSSSSFNYDSAENVLLLHAISGCDTTSNVFGFGKNKFCNLFQRNPLLLKIAQEFTGPDTTTADVSEAGERILVVLYGGDHE</sequence>
<dbReference type="EMBL" id="JARBHB010000016">
    <property type="protein sequence ID" value="KAJ8866340.1"/>
    <property type="molecule type" value="Genomic_DNA"/>
</dbReference>
<name>A0ABQ9G1I2_9NEOP</name>
<evidence type="ECO:0000313" key="2">
    <source>
        <dbReference type="Proteomes" id="UP001159363"/>
    </source>
</evidence>
<organism evidence="1 2">
    <name type="scientific">Dryococelus australis</name>
    <dbReference type="NCBI Taxonomy" id="614101"/>
    <lineage>
        <taxon>Eukaryota</taxon>
        <taxon>Metazoa</taxon>
        <taxon>Ecdysozoa</taxon>
        <taxon>Arthropoda</taxon>
        <taxon>Hexapoda</taxon>
        <taxon>Insecta</taxon>
        <taxon>Pterygota</taxon>
        <taxon>Neoptera</taxon>
        <taxon>Polyneoptera</taxon>
        <taxon>Phasmatodea</taxon>
        <taxon>Verophasmatodea</taxon>
        <taxon>Anareolatae</taxon>
        <taxon>Phasmatidae</taxon>
        <taxon>Eurycanthinae</taxon>
        <taxon>Dryococelus</taxon>
    </lineage>
</organism>
<comment type="caution">
    <text evidence="1">The sequence shown here is derived from an EMBL/GenBank/DDBJ whole genome shotgun (WGS) entry which is preliminary data.</text>
</comment>
<accession>A0ABQ9G1I2</accession>
<protein>
    <submittedName>
        <fullName evidence="1">Uncharacterized protein</fullName>
    </submittedName>
</protein>
<proteinExistence type="predicted"/>
<keyword evidence="2" id="KW-1185">Reference proteome</keyword>
<gene>
    <name evidence="1" type="ORF">PR048_032183</name>
</gene>
<reference evidence="1 2" key="1">
    <citation type="submission" date="2023-02" db="EMBL/GenBank/DDBJ databases">
        <title>LHISI_Scaffold_Assembly.</title>
        <authorList>
            <person name="Stuart O.P."/>
            <person name="Cleave R."/>
            <person name="Magrath M.J.L."/>
            <person name="Mikheyev A.S."/>
        </authorList>
    </citation>
    <scope>NUCLEOTIDE SEQUENCE [LARGE SCALE GENOMIC DNA]</scope>
    <source>
        <strain evidence="1">Daus_M_001</strain>
        <tissue evidence="1">Leg muscle</tissue>
    </source>
</reference>